<dbReference type="GeneID" id="20239449"/>
<keyword evidence="2" id="KW-0812">Transmembrane</keyword>
<dbReference type="InterPro" id="IPR036364">
    <property type="entry name" value="SEA_dom_sf"/>
</dbReference>
<reference evidence="4 5" key="1">
    <citation type="journal article" date="2013" name="Nature">
        <title>Insights into bilaterian evolution from three spiralian genomes.</title>
        <authorList>
            <person name="Simakov O."/>
            <person name="Marletaz F."/>
            <person name="Cho S.J."/>
            <person name="Edsinger-Gonzales E."/>
            <person name="Havlak P."/>
            <person name="Hellsten U."/>
            <person name="Kuo D.H."/>
            <person name="Larsson T."/>
            <person name="Lv J."/>
            <person name="Arendt D."/>
            <person name="Savage R."/>
            <person name="Osoegawa K."/>
            <person name="de Jong P."/>
            <person name="Grimwood J."/>
            <person name="Chapman J.A."/>
            <person name="Shapiro H."/>
            <person name="Aerts A."/>
            <person name="Otillar R.P."/>
            <person name="Terry A.Y."/>
            <person name="Boore J.L."/>
            <person name="Grigoriev I.V."/>
            <person name="Lindberg D.R."/>
            <person name="Seaver E.C."/>
            <person name="Weisblat D.A."/>
            <person name="Putnam N.H."/>
            <person name="Rokhsar D.S."/>
        </authorList>
    </citation>
    <scope>NUCLEOTIDE SEQUENCE [LARGE SCALE GENOMIC DNA]</scope>
</reference>
<feature type="region of interest" description="Disordered" evidence="1">
    <location>
        <begin position="531"/>
        <end position="561"/>
    </location>
</feature>
<dbReference type="InterPro" id="IPR000082">
    <property type="entry name" value="SEA_dom"/>
</dbReference>
<dbReference type="OMA" id="ESHPHAK"/>
<dbReference type="KEGG" id="lgi:LOTGIDRAFT_163537"/>
<protein>
    <recommendedName>
        <fullName evidence="3">SEA domain-containing protein</fullName>
    </recommendedName>
</protein>
<dbReference type="PROSITE" id="PS50024">
    <property type="entry name" value="SEA"/>
    <property type="match status" value="1"/>
</dbReference>
<feature type="region of interest" description="Disordered" evidence="1">
    <location>
        <begin position="651"/>
        <end position="682"/>
    </location>
</feature>
<evidence type="ECO:0000256" key="2">
    <source>
        <dbReference type="SAM" id="Phobius"/>
    </source>
</evidence>
<gene>
    <name evidence="4" type="ORF">LOTGIDRAFT_163537</name>
</gene>
<evidence type="ECO:0000313" key="5">
    <source>
        <dbReference type="Proteomes" id="UP000030746"/>
    </source>
</evidence>
<feature type="compositionally biased region" description="Low complexity" evidence="1">
    <location>
        <begin position="339"/>
        <end position="378"/>
    </location>
</feature>
<feature type="compositionally biased region" description="Basic and acidic residues" evidence="1">
    <location>
        <begin position="379"/>
        <end position="389"/>
    </location>
</feature>
<accession>V4A7M2</accession>
<dbReference type="STRING" id="225164.V4A7M2"/>
<feature type="compositionally biased region" description="Basic and acidic residues" evidence="1">
    <location>
        <begin position="543"/>
        <end position="560"/>
    </location>
</feature>
<feature type="region of interest" description="Disordered" evidence="1">
    <location>
        <begin position="251"/>
        <end position="406"/>
    </location>
</feature>
<dbReference type="SUPFAM" id="SSF82671">
    <property type="entry name" value="SEA domain"/>
    <property type="match status" value="1"/>
</dbReference>
<feature type="region of interest" description="Disordered" evidence="1">
    <location>
        <begin position="976"/>
        <end position="1007"/>
    </location>
</feature>
<feature type="region of interest" description="Disordered" evidence="1">
    <location>
        <begin position="1117"/>
        <end position="1207"/>
    </location>
</feature>
<dbReference type="EMBL" id="KB202284">
    <property type="protein sequence ID" value="ESO91020.1"/>
    <property type="molecule type" value="Genomic_DNA"/>
</dbReference>
<feature type="compositionally biased region" description="Basic residues" evidence="1">
    <location>
        <begin position="271"/>
        <end position="284"/>
    </location>
</feature>
<feature type="compositionally biased region" description="Basic and acidic residues" evidence="1">
    <location>
        <begin position="702"/>
        <end position="721"/>
    </location>
</feature>
<feature type="compositionally biased region" description="Polar residues" evidence="1">
    <location>
        <begin position="251"/>
        <end position="269"/>
    </location>
</feature>
<dbReference type="HOGENOM" id="CLU_261547_0_0_1"/>
<keyword evidence="2" id="KW-1133">Transmembrane helix</keyword>
<evidence type="ECO:0000256" key="1">
    <source>
        <dbReference type="SAM" id="MobiDB-lite"/>
    </source>
</evidence>
<dbReference type="Gene3D" id="3.30.70.960">
    <property type="entry name" value="SEA domain"/>
    <property type="match status" value="1"/>
</dbReference>
<keyword evidence="5" id="KW-1185">Reference proteome</keyword>
<feature type="compositionally biased region" description="Basic and acidic residues" evidence="1">
    <location>
        <begin position="474"/>
        <end position="485"/>
    </location>
</feature>
<feature type="transmembrane region" description="Helical" evidence="2">
    <location>
        <begin position="51"/>
        <end position="77"/>
    </location>
</feature>
<feature type="compositionally biased region" description="Polar residues" evidence="1">
    <location>
        <begin position="395"/>
        <end position="406"/>
    </location>
</feature>
<evidence type="ECO:0000259" key="3">
    <source>
        <dbReference type="PROSITE" id="PS50024"/>
    </source>
</evidence>
<dbReference type="RefSeq" id="XP_009058291.1">
    <property type="nucleotide sequence ID" value="XM_009060043.1"/>
</dbReference>
<feature type="compositionally biased region" description="Low complexity" evidence="1">
    <location>
        <begin position="309"/>
        <end position="329"/>
    </location>
</feature>
<evidence type="ECO:0000313" key="4">
    <source>
        <dbReference type="EMBL" id="ESO91020.1"/>
    </source>
</evidence>
<feature type="domain" description="SEA" evidence="3">
    <location>
        <begin position="104"/>
        <end position="222"/>
    </location>
</feature>
<keyword evidence="2" id="KW-0472">Membrane</keyword>
<feature type="compositionally biased region" description="Polar residues" evidence="1">
    <location>
        <begin position="820"/>
        <end position="834"/>
    </location>
</feature>
<feature type="region of interest" description="Disordered" evidence="1">
    <location>
        <begin position="697"/>
        <end position="721"/>
    </location>
</feature>
<feature type="compositionally biased region" description="Basic and acidic residues" evidence="1">
    <location>
        <begin position="1146"/>
        <end position="1192"/>
    </location>
</feature>
<dbReference type="CTD" id="20239449"/>
<proteinExistence type="predicted"/>
<dbReference type="Proteomes" id="UP000030746">
    <property type="component" value="Unassembled WGS sequence"/>
</dbReference>
<feature type="compositionally biased region" description="Basic and acidic residues" evidence="1">
    <location>
        <begin position="995"/>
        <end position="1006"/>
    </location>
</feature>
<organism evidence="4 5">
    <name type="scientific">Lottia gigantea</name>
    <name type="common">Giant owl limpet</name>
    <dbReference type="NCBI Taxonomy" id="225164"/>
    <lineage>
        <taxon>Eukaryota</taxon>
        <taxon>Metazoa</taxon>
        <taxon>Spiralia</taxon>
        <taxon>Lophotrochozoa</taxon>
        <taxon>Mollusca</taxon>
        <taxon>Gastropoda</taxon>
        <taxon>Patellogastropoda</taxon>
        <taxon>Lottioidea</taxon>
        <taxon>Lottiidae</taxon>
        <taxon>Lottia</taxon>
    </lineage>
</organism>
<feature type="compositionally biased region" description="Low complexity" evidence="1">
    <location>
        <begin position="285"/>
        <end position="296"/>
    </location>
</feature>
<feature type="region of interest" description="Disordered" evidence="1">
    <location>
        <begin position="820"/>
        <end position="842"/>
    </location>
</feature>
<dbReference type="Pfam" id="PF01390">
    <property type="entry name" value="SEA"/>
    <property type="match status" value="1"/>
</dbReference>
<name>V4A7M2_LOTGI</name>
<sequence length="1300" mass="146069">MTQLGPGLGSTDHLTSSNVESMEYGFVVYDNPNHVTVSSSTSVYRRPRSKFCIGLITFGIVIVITSVALGFIIHYAVNSDRQVSPSSSTSNVQSHDYKATKEIKQVDFEGRIRITSLKWMPDLGNHAKELYRVVTNHIQKELNHVFEIGPLVERYNRTVVVDLSPGSVIVDFIVVLNSRRGIESDTIKAMMLQGLEKRSKFIKKLKSNHMPASKIVFDKRSLKIADSHNPDIKSETKYIPKPKILTEIRQPTTTSQVPHSTTFTNVSSMTKKSKNKGKKKKKKPPTTTTIIPSTTKLQHEITLPSTNKTESSTTANQLTTTTLSITTKPSTRKQKNTDTKTTVTTTPSKTLPNTEPTTVSTTPTIISNKSPKPTTTTKTKVDNTKEQQKPKNLTKKSSPSKSINGSLQINHHHYDYNDSRGLTHHHIHQGIQNASHQHNSRNSSSIVHLNNHYHSLDHPKHNHTQNGSHIEAHEQNHEHSHDQTFYHHHQNKTHNLSHMEDQKGFHNFSDHDGHNHSTNNTQHFLHKEVDSHHHRPGSNSSHSEVHHEIKHKDGSGRPEHGNVSFHHINNQSVFWSTNENDPKSFHNKSYDGHLTAIDDPPDRITDMNDTDAEEVPFLNSFSATDFAADGRETATLPNTIKEHVPQLTDLEQSDNHIPPHEPYSQNSRDKLENSIRDSRDRSKAMEYDRILAGMNRNTARSQHHESNMVDPEELAKESPPVDERFDNYWPHGNMNRPFNFPNRISTPNPVLPRTTKEIKESASASTKTSVDDLETGSGELTETFEDHITPPPTTTSKVIPHIRDIKRPSFDTSGDHHYFDSTQSGNPFPNSILPNENHGDTEDTPALVPNSEKIDFSRHHREEVQEEHIEHGEMEEPLFNLHHLEYASTRQPGKDYFDHPSHFHDQPHDLIENDLNITSSEEDIIPDLLANHLGQRQLNEDFESMLLHKNKTDILVHPLPISAAAGADFPMNTKGDIPASEQYHKKNGQSKKGQGIRETRDRKDDSVPDFIGHPVGGMAHLGPSNFMPFPPAAGTASGKEDLNEENALDMDYDSNLGPSNFMPLPPQSSLPKDHKAILPHGVTPPKVHVPKDGEGVLTPPPLIHKPGIITHVLNKNKKKVNKDKEEHAHSKAHVSFYPKNKSTRRSNNELDSSKEKTRLNLEGDKSHKESDGTKLESQNKTKGHSMDSRENSVESNGANRIDSKQLAPVTTPSDIVALLNSTSHYTRANLLDDMEPNATNDFGNLTETNEEYTHEIQNTNKTLIQRPWQTELNKTLSNGVNETQSTIGKHNDSLVVIRGA</sequence>
<feature type="compositionally biased region" description="Basic and acidic residues" evidence="1">
    <location>
        <begin position="667"/>
        <end position="682"/>
    </location>
</feature>
<feature type="region of interest" description="Disordered" evidence="1">
    <location>
        <begin position="474"/>
        <end position="496"/>
    </location>
</feature>